<dbReference type="FunCoup" id="A0A7M7RFI7">
    <property type="interactions" value="947"/>
</dbReference>
<evidence type="ECO:0000256" key="5">
    <source>
        <dbReference type="ARBA" id="ARBA00022527"/>
    </source>
</evidence>
<feature type="compositionally biased region" description="Basic and acidic residues" evidence="16">
    <location>
        <begin position="1037"/>
        <end position="1053"/>
    </location>
</feature>
<dbReference type="OrthoDB" id="339325at2759"/>
<dbReference type="InParanoid" id="A0A7M7RFI7"/>
<feature type="compositionally biased region" description="Polar residues" evidence="16">
    <location>
        <begin position="818"/>
        <end position="834"/>
    </location>
</feature>
<dbReference type="SMART" id="SM00220">
    <property type="entry name" value="S_TKc"/>
    <property type="match status" value="1"/>
</dbReference>
<comment type="similarity">
    <text evidence="2">Belongs to the protein kinase superfamily. STE Ser/Thr protein kinase family. MAP kinase kinase kinase subfamily.</text>
</comment>
<dbReference type="PRINTS" id="PR00109">
    <property type="entry name" value="TYRKINASE"/>
</dbReference>
<dbReference type="CDD" id="cd14061">
    <property type="entry name" value="STKc_MLK"/>
    <property type="match status" value="1"/>
</dbReference>
<feature type="compositionally biased region" description="Basic residues" evidence="16">
    <location>
        <begin position="993"/>
        <end position="1018"/>
    </location>
</feature>
<keyword evidence="15" id="KW-0175">Coiled coil</keyword>
<dbReference type="PROSITE" id="PS00108">
    <property type="entry name" value="PROTEIN_KINASE_ST"/>
    <property type="match status" value="1"/>
</dbReference>
<keyword evidence="20" id="KW-1185">Reference proteome</keyword>
<dbReference type="InterPro" id="IPR011009">
    <property type="entry name" value="Kinase-like_dom_sf"/>
</dbReference>
<accession>A0A7M7RFI7</accession>
<feature type="region of interest" description="Disordered" evidence="16">
    <location>
        <begin position="1034"/>
        <end position="1065"/>
    </location>
</feature>
<evidence type="ECO:0000256" key="12">
    <source>
        <dbReference type="ARBA" id="ARBA00048329"/>
    </source>
</evidence>
<evidence type="ECO:0000256" key="9">
    <source>
        <dbReference type="ARBA" id="ARBA00022777"/>
    </source>
</evidence>
<dbReference type="EC" id="2.7.11.25" evidence="3"/>
<dbReference type="FunFam" id="3.30.200.20:FF:000085">
    <property type="entry name" value="Mitogen-activated protein kinase kinase kinase"/>
    <property type="match status" value="1"/>
</dbReference>
<evidence type="ECO:0000259" key="17">
    <source>
        <dbReference type="PROSITE" id="PS50002"/>
    </source>
</evidence>
<evidence type="ECO:0000256" key="2">
    <source>
        <dbReference type="ARBA" id="ARBA00006529"/>
    </source>
</evidence>
<feature type="compositionally biased region" description="Polar residues" evidence="16">
    <location>
        <begin position="18"/>
        <end position="35"/>
    </location>
</feature>
<feature type="compositionally biased region" description="Low complexity" evidence="16">
    <location>
        <begin position="804"/>
        <end position="817"/>
    </location>
</feature>
<evidence type="ECO:0000256" key="13">
    <source>
        <dbReference type="PROSITE-ProRule" id="PRU00192"/>
    </source>
</evidence>
<dbReference type="GeneID" id="582769"/>
<comment type="catalytic activity">
    <reaction evidence="12">
        <text>L-seryl-[protein] + ATP = O-phospho-L-seryl-[protein] + ADP + H(+)</text>
        <dbReference type="Rhea" id="RHEA:17989"/>
        <dbReference type="Rhea" id="RHEA-COMP:9863"/>
        <dbReference type="Rhea" id="RHEA-COMP:11604"/>
        <dbReference type="ChEBI" id="CHEBI:15378"/>
        <dbReference type="ChEBI" id="CHEBI:29999"/>
        <dbReference type="ChEBI" id="CHEBI:30616"/>
        <dbReference type="ChEBI" id="CHEBI:83421"/>
        <dbReference type="ChEBI" id="CHEBI:456216"/>
        <dbReference type="EC" id="2.7.11.25"/>
    </reaction>
</comment>
<feature type="region of interest" description="Disordered" evidence="16">
    <location>
        <begin position="615"/>
        <end position="650"/>
    </location>
</feature>
<dbReference type="GO" id="GO:0007165">
    <property type="term" value="P:signal transduction"/>
    <property type="evidence" value="ECO:0000318"/>
    <property type="project" value="GO_Central"/>
</dbReference>
<dbReference type="GO" id="GO:0005737">
    <property type="term" value="C:cytoplasm"/>
    <property type="evidence" value="ECO:0000318"/>
    <property type="project" value="GO_Central"/>
</dbReference>
<evidence type="ECO:0000256" key="16">
    <source>
        <dbReference type="SAM" id="MobiDB-lite"/>
    </source>
</evidence>
<feature type="coiled-coil region" evidence="15">
    <location>
        <begin position="406"/>
        <end position="473"/>
    </location>
</feature>
<proteinExistence type="inferred from homology"/>
<keyword evidence="6" id="KW-0808">Transferase</keyword>
<keyword evidence="4 13" id="KW-0728">SH3 domain</keyword>
<sequence>MAQNHELSTSPLAGGGQVSLTRTLSGGSESTNHSLNHGVLPVTSLCTAMHDYESTADDELTIHRGDLVEIISKDHAVSGDDGWWMGKVGDQQGIFPNNYVSDSQFILEKEINYGVNEIDFNEIQLNELIGVGGFGKVFRGSWRGEEVAVKAAKHDPEEDDNVRSTIDNVRQEAKLFSLLSHPNIISLRGACLREPHVCIVMEYARGGSLNRLLFGKKMAMPPNVLVNWAYQIADGMNYLHWEAPIPLIHRDLKSSNILLDQKVEHSNMYNIQLKITDFGLAREMYKTTRMSAAGTYAWMAPEVIKSSLFSKSSDVWSFGILLWELLTGEVPYKGIDTLAVAYGIAVNKLTLPIPSTCPEIFSKMLLDCWNYDPHERPTFSEIMQQLKDISESPFINTPQDSFHIMQQDWKEEIQEMFDELRVKEKELRTREDELSQAEIQQKLHAALLKRREQDLAEREIELLERELNLVITQQQQDEKPVPKKRHGKIKANKLRRSNKRISTPQDFHHKLTVKADPSFQRGGGDPRSSHLSPEESPPKSPIPRLRVFALPKEQPKGKTWGPSTMQRKTRQKTFRPHTLSEATAKKFTSAPNLIHGKSPLSPMLDGNWQVSLANPKPNWLDVGPTPDHEDEDTHDPKRDSLRRKSSKPGMAETGLYGAAAILASVALGYDVRTTNLAIYQSGELEHRRKEYAKQASADEVSTQTSDNDMNGLEDEDYLSISSTANLTKNWVAAPPSTGMWNDTNATNNHQPPPPTQLLVKQNPAYLDHRDSLPNDEQPLPTVRTHRRTASADDNLNSMRRTRTPSDSSTPSTKWDSTGDQWSTCSPGSDVSSPFRSPPQVPPRRTSFVGDSQMERPSSLDICARPRPHSRVYLTPQNQSSNESPHRRVSSSANTTPRHSYHADSSTASYSSHSSSNASGATSPPLSNTTPHHAPFQHSFSQPQTTQQVQKYQHQHQQQQQPYQQQSHVYNAHYQQQSQVSHHQSSQHQATQQQHHHHHTTPTHQHQYQHHPQHQHHQQYHQGVVINNRPSLLDQDMEGQKRDPTRTLEAKPTKEPSVNALIKEFL</sequence>
<feature type="compositionally biased region" description="Low complexity" evidence="16">
    <location>
        <begin position="941"/>
        <end position="965"/>
    </location>
</feature>
<dbReference type="GO" id="GO:0004706">
    <property type="term" value="F:JUN kinase kinase kinase activity"/>
    <property type="evidence" value="ECO:0000318"/>
    <property type="project" value="GO_Central"/>
</dbReference>
<keyword evidence="5" id="KW-0723">Serine/threonine-protein kinase</keyword>
<dbReference type="FunFam" id="1.10.510.10:FF:000076">
    <property type="entry name" value="Mitogen-activated protein kinase kinase kinase"/>
    <property type="match status" value="1"/>
</dbReference>
<evidence type="ECO:0000256" key="11">
    <source>
        <dbReference type="ARBA" id="ARBA00047559"/>
    </source>
</evidence>
<feature type="region of interest" description="Disordered" evidence="16">
    <location>
        <begin position="735"/>
        <end position="1019"/>
    </location>
</feature>
<dbReference type="Pfam" id="PF00018">
    <property type="entry name" value="SH3_1"/>
    <property type="match status" value="1"/>
</dbReference>
<dbReference type="Proteomes" id="UP000007110">
    <property type="component" value="Unassembled WGS sequence"/>
</dbReference>
<protein>
    <recommendedName>
        <fullName evidence="3">mitogen-activated protein kinase kinase kinase</fullName>
        <ecNumber evidence="3">2.7.11.25</ecNumber>
    </recommendedName>
</protein>
<dbReference type="OMA" id="YLTPQNQ"/>
<evidence type="ECO:0000256" key="15">
    <source>
        <dbReference type="SAM" id="Coils"/>
    </source>
</evidence>
<comment type="cofactor">
    <cofactor evidence="1">
        <name>Mg(2+)</name>
        <dbReference type="ChEBI" id="CHEBI:18420"/>
    </cofactor>
</comment>
<evidence type="ECO:0000256" key="3">
    <source>
        <dbReference type="ARBA" id="ARBA00012406"/>
    </source>
</evidence>
<name>A0A7M7RFI7_STRPU</name>
<feature type="compositionally biased region" description="Low complexity" evidence="16">
    <location>
        <begin position="972"/>
        <end position="992"/>
    </location>
</feature>
<dbReference type="SUPFAM" id="SSF50044">
    <property type="entry name" value="SH3-domain"/>
    <property type="match status" value="1"/>
</dbReference>
<feature type="region of interest" description="Disordered" evidence="16">
    <location>
        <begin position="473"/>
        <end position="577"/>
    </location>
</feature>
<dbReference type="PANTHER" id="PTHR44329">
    <property type="entry name" value="SERINE/THREONINE-PROTEIN KINASE TNNI3K-RELATED"/>
    <property type="match status" value="1"/>
</dbReference>
<dbReference type="Gene3D" id="3.30.200.20">
    <property type="entry name" value="Phosphorylase Kinase, domain 1"/>
    <property type="match status" value="1"/>
</dbReference>
<dbReference type="GO" id="GO:0005524">
    <property type="term" value="F:ATP binding"/>
    <property type="evidence" value="ECO:0007669"/>
    <property type="project" value="UniProtKB-UniRule"/>
</dbReference>
<evidence type="ECO:0000256" key="7">
    <source>
        <dbReference type="ARBA" id="ARBA00022737"/>
    </source>
</evidence>
<evidence type="ECO:0000259" key="18">
    <source>
        <dbReference type="PROSITE" id="PS50011"/>
    </source>
</evidence>
<feature type="binding site" evidence="14">
    <location>
        <position position="150"/>
    </location>
    <ligand>
        <name>ATP</name>
        <dbReference type="ChEBI" id="CHEBI:30616"/>
    </ligand>
</feature>
<evidence type="ECO:0000256" key="1">
    <source>
        <dbReference type="ARBA" id="ARBA00001946"/>
    </source>
</evidence>
<feature type="compositionally biased region" description="Polar residues" evidence="16">
    <location>
        <begin position="1"/>
        <end position="11"/>
    </location>
</feature>
<keyword evidence="9" id="KW-0418">Kinase</keyword>
<organism evidence="19 20">
    <name type="scientific">Strongylocentrotus purpuratus</name>
    <name type="common">Purple sea urchin</name>
    <dbReference type="NCBI Taxonomy" id="7668"/>
    <lineage>
        <taxon>Eukaryota</taxon>
        <taxon>Metazoa</taxon>
        <taxon>Echinodermata</taxon>
        <taxon>Eleutherozoa</taxon>
        <taxon>Echinozoa</taxon>
        <taxon>Echinoidea</taxon>
        <taxon>Euechinoidea</taxon>
        <taxon>Echinacea</taxon>
        <taxon>Camarodonta</taxon>
        <taxon>Echinidea</taxon>
        <taxon>Strongylocentrotidae</taxon>
        <taxon>Strongylocentrotus</taxon>
    </lineage>
</organism>
<evidence type="ECO:0000313" key="20">
    <source>
        <dbReference type="Proteomes" id="UP000007110"/>
    </source>
</evidence>
<dbReference type="PROSITE" id="PS00107">
    <property type="entry name" value="PROTEIN_KINASE_ATP"/>
    <property type="match status" value="1"/>
</dbReference>
<dbReference type="InterPro" id="IPR051681">
    <property type="entry name" value="Ser/Thr_Kinases-Pseudokinases"/>
</dbReference>
<keyword evidence="7" id="KW-0677">Repeat</keyword>
<feature type="region of interest" description="Disordered" evidence="16">
    <location>
        <begin position="1"/>
        <end position="36"/>
    </location>
</feature>
<feature type="region of interest" description="Disordered" evidence="16">
    <location>
        <begin position="690"/>
        <end position="711"/>
    </location>
</feature>
<evidence type="ECO:0000256" key="8">
    <source>
        <dbReference type="ARBA" id="ARBA00022741"/>
    </source>
</evidence>
<dbReference type="PANTHER" id="PTHR44329:SF293">
    <property type="entry name" value="MITOGEN-ACTIVATED PROTEIN KINASE KINASE KINASE"/>
    <property type="match status" value="1"/>
</dbReference>
<evidence type="ECO:0000256" key="6">
    <source>
        <dbReference type="ARBA" id="ARBA00022679"/>
    </source>
</evidence>
<feature type="domain" description="SH3" evidence="17">
    <location>
        <begin position="41"/>
        <end position="105"/>
    </location>
</feature>
<reference evidence="20" key="1">
    <citation type="submission" date="2015-02" db="EMBL/GenBank/DDBJ databases">
        <title>Genome sequencing for Strongylocentrotus purpuratus.</title>
        <authorList>
            <person name="Murali S."/>
            <person name="Liu Y."/>
            <person name="Vee V."/>
            <person name="English A."/>
            <person name="Wang M."/>
            <person name="Skinner E."/>
            <person name="Han Y."/>
            <person name="Muzny D.M."/>
            <person name="Worley K.C."/>
            <person name="Gibbs R.A."/>
        </authorList>
    </citation>
    <scope>NUCLEOTIDE SEQUENCE</scope>
</reference>
<feature type="compositionally biased region" description="Low complexity" evidence="16">
    <location>
        <begin position="902"/>
        <end position="922"/>
    </location>
</feature>
<reference evidence="19" key="2">
    <citation type="submission" date="2021-01" db="UniProtKB">
        <authorList>
            <consortium name="EnsemblMetazoa"/>
        </authorList>
    </citation>
    <scope>IDENTIFICATION</scope>
</reference>
<dbReference type="Pfam" id="PF07714">
    <property type="entry name" value="PK_Tyr_Ser-Thr"/>
    <property type="match status" value="1"/>
</dbReference>
<dbReference type="SMART" id="SM00326">
    <property type="entry name" value="SH3"/>
    <property type="match status" value="1"/>
</dbReference>
<dbReference type="PROSITE" id="PS50002">
    <property type="entry name" value="SH3"/>
    <property type="match status" value="1"/>
</dbReference>
<evidence type="ECO:0000256" key="4">
    <source>
        <dbReference type="ARBA" id="ARBA00022443"/>
    </source>
</evidence>
<dbReference type="PROSITE" id="PS50011">
    <property type="entry name" value="PROTEIN_KINASE_DOM"/>
    <property type="match status" value="1"/>
</dbReference>
<dbReference type="InterPro" id="IPR008271">
    <property type="entry name" value="Ser/Thr_kinase_AS"/>
</dbReference>
<feature type="compositionally biased region" description="Polar residues" evidence="16">
    <location>
        <begin position="699"/>
        <end position="708"/>
    </location>
</feature>
<evidence type="ECO:0000256" key="10">
    <source>
        <dbReference type="ARBA" id="ARBA00022840"/>
    </source>
</evidence>
<dbReference type="RefSeq" id="XP_787803.3">
    <property type="nucleotide sequence ID" value="XM_782710.5"/>
</dbReference>
<dbReference type="SUPFAM" id="SSF56112">
    <property type="entry name" value="Protein kinase-like (PK-like)"/>
    <property type="match status" value="1"/>
</dbReference>
<dbReference type="InterPro" id="IPR036028">
    <property type="entry name" value="SH3-like_dom_sf"/>
</dbReference>
<dbReference type="Gene3D" id="2.30.30.40">
    <property type="entry name" value="SH3 Domains"/>
    <property type="match status" value="1"/>
</dbReference>
<keyword evidence="10 14" id="KW-0067">ATP-binding</keyword>
<dbReference type="InterPro" id="IPR001245">
    <property type="entry name" value="Ser-Thr/Tyr_kinase_cat_dom"/>
</dbReference>
<dbReference type="Gene3D" id="1.10.510.10">
    <property type="entry name" value="Transferase(Phosphotransferase) domain 1"/>
    <property type="match status" value="1"/>
</dbReference>
<evidence type="ECO:0000313" key="19">
    <source>
        <dbReference type="EnsemblMetazoa" id="XP_787803"/>
    </source>
</evidence>
<dbReference type="AlphaFoldDB" id="A0A7M7RFI7"/>
<comment type="catalytic activity">
    <reaction evidence="11">
        <text>L-threonyl-[protein] + ATP = O-phospho-L-threonyl-[protein] + ADP + H(+)</text>
        <dbReference type="Rhea" id="RHEA:46608"/>
        <dbReference type="Rhea" id="RHEA-COMP:11060"/>
        <dbReference type="Rhea" id="RHEA-COMP:11605"/>
        <dbReference type="ChEBI" id="CHEBI:15378"/>
        <dbReference type="ChEBI" id="CHEBI:30013"/>
        <dbReference type="ChEBI" id="CHEBI:30616"/>
        <dbReference type="ChEBI" id="CHEBI:61977"/>
        <dbReference type="ChEBI" id="CHEBI:456216"/>
        <dbReference type="EC" id="2.7.11.25"/>
    </reaction>
</comment>
<dbReference type="InterPro" id="IPR001452">
    <property type="entry name" value="SH3_domain"/>
</dbReference>
<dbReference type="EnsemblMetazoa" id="XM_782710">
    <property type="protein sequence ID" value="XP_787803"/>
    <property type="gene ID" value="LOC582769"/>
</dbReference>
<feature type="compositionally biased region" description="Basic residues" evidence="16">
    <location>
        <begin position="482"/>
        <end position="499"/>
    </location>
</feature>
<dbReference type="PRINTS" id="PR00452">
    <property type="entry name" value="SH3DOMAIN"/>
</dbReference>
<keyword evidence="8 14" id="KW-0547">Nucleotide-binding</keyword>
<dbReference type="InterPro" id="IPR017441">
    <property type="entry name" value="Protein_kinase_ATP_BS"/>
</dbReference>
<dbReference type="InterPro" id="IPR000719">
    <property type="entry name" value="Prot_kinase_dom"/>
</dbReference>
<feature type="compositionally biased region" description="Polar residues" evidence="16">
    <location>
        <begin position="738"/>
        <end position="749"/>
    </location>
</feature>
<evidence type="ECO:0000256" key="14">
    <source>
        <dbReference type="PROSITE-ProRule" id="PRU10141"/>
    </source>
</evidence>
<feature type="domain" description="Protein kinase" evidence="18">
    <location>
        <begin position="123"/>
        <end position="395"/>
    </location>
</feature>